<comment type="pathway">
    <text evidence="2 9">Metabolic intermediate biosynthesis; chorismate biosynthesis; chorismate from D-erythrose 4-phosphate and phosphoenolpyruvate: step 6/7.</text>
</comment>
<dbReference type="Proteomes" id="UP000003645">
    <property type="component" value="Chromosome"/>
</dbReference>
<dbReference type="InterPro" id="IPR023193">
    <property type="entry name" value="EPSP_synthase_CS"/>
</dbReference>
<proteinExistence type="inferred from homology"/>
<comment type="subcellular location">
    <subcellularLocation>
        <location evidence="9">Cytoplasm</location>
    </subcellularLocation>
</comment>
<organism evidence="11 12">
    <name type="scientific">Limosilactobacillus mucosae LM1</name>
    <dbReference type="NCBI Taxonomy" id="1130798"/>
    <lineage>
        <taxon>Bacteria</taxon>
        <taxon>Bacillati</taxon>
        <taxon>Bacillota</taxon>
        <taxon>Bacilli</taxon>
        <taxon>Lactobacillales</taxon>
        <taxon>Lactobacillaceae</taxon>
        <taxon>Limosilactobacillus</taxon>
    </lineage>
</organism>
<keyword evidence="4 9" id="KW-0963">Cytoplasm</keyword>
<gene>
    <name evidence="9" type="primary">aroA</name>
    <name evidence="11" type="ORF">LBLM1_05190</name>
</gene>
<feature type="active site" description="Proton acceptor" evidence="9">
    <location>
        <position position="315"/>
    </location>
</feature>
<dbReference type="Pfam" id="PF00275">
    <property type="entry name" value="EPSP_synthase"/>
    <property type="match status" value="1"/>
</dbReference>
<evidence type="ECO:0000259" key="10">
    <source>
        <dbReference type="Pfam" id="PF00275"/>
    </source>
</evidence>
<dbReference type="GO" id="GO:0009073">
    <property type="term" value="P:aromatic amino acid family biosynthetic process"/>
    <property type="evidence" value="ECO:0007669"/>
    <property type="project" value="UniProtKB-KW"/>
</dbReference>
<keyword evidence="7 9" id="KW-0057">Aromatic amino acid biosynthesis</keyword>
<dbReference type="InterPro" id="IPR006264">
    <property type="entry name" value="EPSP_synthase"/>
</dbReference>
<dbReference type="PANTHER" id="PTHR21090:SF5">
    <property type="entry name" value="PENTAFUNCTIONAL AROM POLYPEPTIDE"/>
    <property type="match status" value="1"/>
</dbReference>
<dbReference type="FunFam" id="3.65.10.10:FF:000006">
    <property type="entry name" value="3-phosphoshikimate 1-carboxyvinyltransferase"/>
    <property type="match status" value="1"/>
</dbReference>
<dbReference type="AlphaFoldDB" id="A0A0D4CK70"/>
<feature type="binding site" evidence="9">
    <location>
        <position position="168"/>
    </location>
    <ligand>
        <name>3-phosphoshikimate</name>
        <dbReference type="ChEBI" id="CHEBI:145989"/>
    </ligand>
</feature>
<keyword evidence="6 9" id="KW-0808">Transferase</keyword>
<dbReference type="PANTHER" id="PTHR21090">
    <property type="entry name" value="AROM/DEHYDROQUINATE SYNTHASE"/>
    <property type="match status" value="1"/>
</dbReference>
<feature type="binding site" evidence="9">
    <location>
        <position position="22"/>
    </location>
    <ligand>
        <name>3-phosphoshikimate</name>
        <dbReference type="ChEBI" id="CHEBI:145989"/>
    </ligand>
</feature>
<dbReference type="EC" id="2.5.1.19" evidence="9"/>
<comment type="catalytic activity">
    <reaction evidence="8">
        <text>3-phosphoshikimate + phosphoenolpyruvate = 5-O-(1-carboxyvinyl)-3-phosphoshikimate + phosphate</text>
        <dbReference type="Rhea" id="RHEA:21256"/>
        <dbReference type="ChEBI" id="CHEBI:43474"/>
        <dbReference type="ChEBI" id="CHEBI:57701"/>
        <dbReference type="ChEBI" id="CHEBI:58702"/>
        <dbReference type="ChEBI" id="CHEBI:145989"/>
        <dbReference type="EC" id="2.5.1.19"/>
    </reaction>
    <physiologicalReaction direction="left-to-right" evidence="8">
        <dbReference type="Rhea" id="RHEA:21257"/>
    </physiologicalReaction>
</comment>
<dbReference type="PIRSF" id="PIRSF000505">
    <property type="entry name" value="EPSPS"/>
    <property type="match status" value="1"/>
</dbReference>
<name>A0A0D4CK70_LIMMU</name>
<dbReference type="PROSITE" id="PS00104">
    <property type="entry name" value="EPSP_SYNTHASE_1"/>
    <property type="match status" value="1"/>
</dbReference>
<dbReference type="GO" id="GO:0009423">
    <property type="term" value="P:chorismate biosynthetic process"/>
    <property type="evidence" value="ECO:0007669"/>
    <property type="project" value="UniProtKB-UniRule"/>
</dbReference>
<dbReference type="InterPro" id="IPR013792">
    <property type="entry name" value="RNA3'P_cycl/enolpyr_Trfase_a/b"/>
</dbReference>
<dbReference type="GO" id="GO:0005737">
    <property type="term" value="C:cytoplasm"/>
    <property type="evidence" value="ECO:0007669"/>
    <property type="project" value="UniProtKB-SubCell"/>
</dbReference>
<dbReference type="PROSITE" id="PS00885">
    <property type="entry name" value="EPSP_SYNTHASE_2"/>
    <property type="match status" value="1"/>
</dbReference>
<dbReference type="GO" id="GO:0008652">
    <property type="term" value="P:amino acid biosynthetic process"/>
    <property type="evidence" value="ECO:0007669"/>
    <property type="project" value="UniProtKB-KW"/>
</dbReference>
<evidence type="ECO:0000256" key="2">
    <source>
        <dbReference type="ARBA" id="ARBA00004811"/>
    </source>
</evidence>
<comment type="caution">
    <text evidence="9">Lacks conserved residue(s) required for the propagation of feature annotation.</text>
</comment>
<dbReference type="InterPro" id="IPR036968">
    <property type="entry name" value="Enolpyruvate_Tfrase_sf"/>
</dbReference>
<dbReference type="HOGENOM" id="CLU_024321_0_1_9"/>
<dbReference type="HAMAP" id="MF_00210">
    <property type="entry name" value="EPSP_synth"/>
    <property type="match status" value="1"/>
</dbReference>
<comment type="subunit">
    <text evidence="9">Monomer.</text>
</comment>
<evidence type="ECO:0000256" key="6">
    <source>
        <dbReference type="ARBA" id="ARBA00022679"/>
    </source>
</evidence>
<reference evidence="11 12" key="1">
    <citation type="journal article" date="2012" name="J. Bacteriol.">
        <title>Genome sequence of Lactobacillus mucosae LM1, isolated from piglet feces.</title>
        <authorList>
            <person name="Lee J.H."/>
            <person name="Valeriano V.D."/>
            <person name="Shin Y.R."/>
            <person name="Chae J.P."/>
            <person name="Kim G.B."/>
            <person name="Ham J.S."/>
            <person name="Chun J."/>
            <person name="Kang D.K."/>
        </authorList>
    </citation>
    <scope>NUCLEOTIDE SEQUENCE [LARGE SCALE GENOMIC DNA]</scope>
    <source>
        <strain evidence="11 12">LM1</strain>
    </source>
</reference>
<evidence type="ECO:0000256" key="8">
    <source>
        <dbReference type="ARBA" id="ARBA00044633"/>
    </source>
</evidence>
<evidence type="ECO:0000256" key="5">
    <source>
        <dbReference type="ARBA" id="ARBA00022605"/>
    </source>
</evidence>
<evidence type="ECO:0000256" key="9">
    <source>
        <dbReference type="HAMAP-Rule" id="MF_00210"/>
    </source>
</evidence>
<feature type="binding site" evidence="9">
    <location>
        <position position="315"/>
    </location>
    <ligand>
        <name>3-phosphoshikimate</name>
        <dbReference type="ChEBI" id="CHEBI:145989"/>
    </ligand>
</feature>
<comment type="function">
    <text evidence="1 9">Catalyzes the transfer of the enolpyruvyl moiety of phosphoenolpyruvate (PEP) to the 5-hydroxyl of shikimate-3-phosphate (S3P) to produce enolpyruvyl shikimate-3-phosphate and inorganic phosphate.</text>
</comment>
<evidence type="ECO:0000313" key="12">
    <source>
        <dbReference type="Proteomes" id="UP000003645"/>
    </source>
</evidence>
<dbReference type="UniPathway" id="UPA00053">
    <property type="reaction ID" value="UER00089"/>
</dbReference>
<dbReference type="RefSeq" id="WP_045025334.1">
    <property type="nucleotide sequence ID" value="NZ_CP011013.1"/>
</dbReference>
<feature type="binding site" evidence="9">
    <location>
        <position position="93"/>
    </location>
    <ligand>
        <name>phosphoenolpyruvate</name>
        <dbReference type="ChEBI" id="CHEBI:58702"/>
    </ligand>
</feature>
<dbReference type="Gene3D" id="3.65.10.10">
    <property type="entry name" value="Enolpyruvate transferase domain"/>
    <property type="match status" value="2"/>
</dbReference>
<feature type="binding site" evidence="9">
    <location>
        <position position="390"/>
    </location>
    <ligand>
        <name>phosphoenolpyruvate</name>
        <dbReference type="ChEBI" id="CHEBI:58702"/>
    </ligand>
</feature>
<dbReference type="STRING" id="1130798.LBLM1_05190"/>
<evidence type="ECO:0000313" key="11">
    <source>
        <dbReference type="EMBL" id="AJT50498.1"/>
    </source>
</evidence>
<feature type="binding site" evidence="9">
    <location>
        <position position="168"/>
    </location>
    <ligand>
        <name>phosphoenolpyruvate</name>
        <dbReference type="ChEBI" id="CHEBI:58702"/>
    </ligand>
</feature>
<evidence type="ECO:0000256" key="1">
    <source>
        <dbReference type="ARBA" id="ARBA00002174"/>
    </source>
</evidence>
<feature type="binding site" evidence="9">
    <location>
        <position position="21"/>
    </location>
    <ligand>
        <name>3-phosphoshikimate</name>
        <dbReference type="ChEBI" id="CHEBI:145989"/>
    </ligand>
</feature>
<evidence type="ECO:0000256" key="7">
    <source>
        <dbReference type="ARBA" id="ARBA00023141"/>
    </source>
</evidence>
<dbReference type="CDD" id="cd01556">
    <property type="entry name" value="EPSP_synthase"/>
    <property type="match status" value="1"/>
</dbReference>
<evidence type="ECO:0000256" key="3">
    <source>
        <dbReference type="ARBA" id="ARBA00009948"/>
    </source>
</evidence>
<feature type="binding site" evidence="9">
    <location>
        <position position="166"/>
    </location>
    <ligand>
        <name>3-phosphoshikimate</name>
        <dbReference type="ChEBI" id="CHEBI:145989"/>
    </ligand>
</feature>
<dbReference type="KEGG" id="lmu:LBLM1_05190"/>
<protein>
    <recommendedName>
        <fullName evidence="9">3-phosphoshikimate 1-carboxyvinyltransferase</fullName>
        <ecNumber evidence="9">2.5.1.19</ecNumber>
    </recommendedName>
    <alternativeName>
        <fullName evidence="9">5-enolpyruvylshikimate-3-phosphate synthase</fullName>
        <shortName evidence="9">EPSP synthase</shortName>
        <shortName evidence="9">EPSPS</shortName>
    </alternativeName>
</protein>
<dbReference type="NCBIfam" id="TIGR01356">
    <property type="entry name" value="aroA"/>
    <property type="match status" value="1"/>
</dbReference>
<feature type="binding site" evidence="9">
    <location>
        <position position="26"/>
    </location>
    <ligand>
        <name>3-phosphoshikimate</name>
        <dbReference type="ChEBI" id="CHEBI:145989"/>
    </ligand>
</feature>
<comment type="similarity">
    <text evidence="3 9">Belongs to the EPSP synthase family.</text>
</comment>
<dbReference type="EMBL" id="CP011013">
    <property type="protein sequence ID" value="AJT50498.1"/>
    <property type="molecule type" value="Genomic_DNA"/>
</dbReference>
<dbReference type="GO" id="GO:0003866">
    <property type="term" value="F:3-phosphoshikimate 1-carboxyvinyltransferase activity"/>
    <property type="evidence" value="ECO:0007669"/>
    <property type="project" value="UniProtKB-UniRule"/>
</dbReference>
<feature type="binding site" evidence="9">
    <location>
        <position position="21"/>
    </location>
    <ligand>
        <name>phosphoenolpyruvate</name>
        <dbReference type="ChEBI" id="CHEBI:58702"/>
    </ligand>
</feature>
<dbReference type="InterPro" id="IPR001986">
    <property type="entry name" value="Enolpyruvate_Tfrase_dom"/>
</dbReference>
<keyword evidence="12" id="KW-1185">Reference proteome</keyword>
<sequence length="434" mass="46579">MKKLVTAPYGLHGSLTVPGDKSISHRAVMLGSISKGKTVIHHFLAGDDCLSTLAAFNAMGVKSERDGETVIIYGNGIDALKEPAQPLDMGNSGTTTRLLMGILAGRDFETRLFGDASLQKRPMKRVSEPLSHFLGARIELTDNGTLPATIYGQKLHGTHYQMQVASAQVKSALIFAALQADTPSTIIEKLPTRNHTEIMLNQFGANIETAADQKTIRVMPKPELTGQTVEVPGDISSAAFFLTAGAIVANSRIRLERVNLNPTRTGIITVLQKMGADLQIEALPTDGEPLGNITIATSQLKPIEIEAEDIPAVIDELPLVALLAACAAGTSSIRGAEELRVKETDRIQTVVAELRKLGVEVEELTDGMIIKGRSQWAINDDQLDSYGDHRIGMMDAIAALKADRPLQLANADAVSVSYPGFFQDLERLLGGDLA</sequence>
<keyword evidence="5 9" id="KW-0028">Amino-acid biosynthesis</keyword>
<feature type="domain" description="Enolpyruvate transferase" evidence="10">
    <location>
        <begin position="7"/>
        <end position="425"/>
    </location>
</feature>
<dbReference type="OrthoDB" id="9809920at2"/>
<dbReference type="SUPFAM" id="SSF55205">
    <property type="entry name" value="EPT/RTPC-like"/>
    <property type="match status" value="1"/>
</dbReference>
<evidence type="ECO:0000256" key="4">
    <source>
        <dbReference type="ARBA" id="ARBA00022490"/>
    </source>
</evidence>
<feature type="binding site" evidence="9">
    <location>
        <position position="346"/>
    </location>
    <ligand>
        <name>phosphoenolpyruvate</name>
        <dbReference type="ChEBI" id="CHEBI:58702"/>
    </ligand>
</feature>
<accession>A0A0D4CK70</accession>
<dbReference type="FunFam" id="3.65.10.10:FF:000005">
    <property type="entry name" value="3-phosphoshikimate 1-carboxyvinyltransferase"/>
    <property type="match status" value="1"/>
</dbReference>
<feature type="binding site" evidence="9">
    <location>
        <position position="342"/>
    </location>
    <ligand>
        <name>3-phosphoshikimate</name>
        <dbReference type="ChEBI" id="CHEBI:145989"/>
    </ligand>
</feature>
<feature type="binding site" evidence="9">
    <location>
        <position position="121"/>
    </location>
    <ligand>
        <name>phosphoenolpyruvate</name>
        <dbReference type="ChEBI" id="CHEBI:58702"/>
    </ligand>
</feature>